<proteinExistence type="predicted"/>
<dbReference type="Pfam" id="PF22691">
    <property type="entry name" value="Thiolase_C_1"/>
    <property type="match status" value="1"/>
</dbReference>
<dbReference type="Pfam" id="PF00108">
    <property type="entry name" value="Thiolase_N"/>
    <property type="match status" value="1"/>
</dbReference>
<dbReference type="RefSeq" id="WP_093460304.1">
    <property type="nucleotide sequence ID" value="NZ_FNST01000002.1"/>
</dbReference>
<dbReference type="CDD" id="cd00829">
    <property type="entry name" value="SCP-x_thiolase"/>
    <property type="match status" value="1"/>
</dbReference>
<dbReference type="InterPro" id="IPR002155">
    <property type="entry name" value="Thiolase"/>
</dbReference>
<dbReference type="Proteomes" id="UP000198609">
    <property type="component" value="Unassembled WGS sequence"/>
</dbReference>
<feature type="domain" description="Thiolase C-terminal" evidence="2">
    <location>
        <begin position="251"/>
        <end position="373"/>
    </location>
</feature>
<sequence>MPGRKDIAIVGYAETPVVLRSGRSSYDLAAEAFEGILDHTGIDKSEIDGICVAETMSETSNPFWAVYLCEHLGLSPTWTQVNGLGGASTIGGVARAAAAIRDGLCETVLVLSSDAQSSWPGTEQGAQRFEFQYPVGLNGPVGAFGLLTQRYQHQYELLDEALAKLAVTQRSHGMLNPNACEKLRKPLTEEDYLTSRYVSKPLRMLDSVMVCDGANALLVTSTEKARELGCRKMVHPAGYGEISNFNGPDMLADITESGFTVAGPKAFAQAGLSPSDIRMIHPYDDFLIAILLTLEHLGFCERGGGSKFVLDTDLSYRGTLPLNTSGGQISAGQPGLAGGGLNAVEAVRQMFGEAGERQVDDPRNALVTGIGMVPYGRNWGVSNVLILEQS</sequence>
<dbReference type="GO" id="GO:0016747">
    <property type="term" value="F:acyltransferase activity, transferring groups other than amino-acyl groups"/>
    <property type="evidence" value="ECO:0007669"/>
    <property type="project" value="InterPro"/>
</dbReference>
<feature type="domain" description="Thiolase N-terminal" evidence="1">
    <location>
        <begin position="8"/>
        <end position="178"/>
    </location>
</feature>
<dbReference type="InterPro" id="IPR020616">
    <property type="entry name" value="Thiolase_N"/>
</dbReference>
<accession>A0A1H4KLC5</accession>
<dbReference type="EMBL" id="FNST01000002">
    <property type="protein sequence ID" value="SEB58905.1"/>
    <property type="molecule type" value="Genomic_DNA"/>
</dbReference>
<dbReference type="Gene3D" id="3.40.47.10">
    <property type="match status" value="1"/>
</dbReference>
<reference evidence="4" key="1">
    <citation type="submission" date="2016-10" db="EMBL/GenBank/DDBJ databases">
        <authorList>
            <person name="Varghese N."/>
            <person name="Submissions S."/>
        </authorList>
    </citation>
    <scope>NUCLEOTIDE SEQUENCE [LARGE SCALE GENOMIC DNA]</scope>
    <source>
        <strain evidence="4">DSM 40318</strain>
    </source>
</reference>
<dbReference type="InterPro" id="IPR055140">
    <property type="entry name" value="Thiolase_C_2"/>
</dbReference>
<dbReference type="InterPro" id="IPR016039">
    <property type="entry name" value="Thiolase-like"/>
</dbReference>
<dbReference type="PANTHER" id="PTHR42870:SF1">
    <property type="entry name" value="NON-SPECIFIC LIPID-TRANSFER PROTEIN-LIKE 2"/>
    <property type="match status" value="1"/>
</dbReference>
<name>A0A1H4KLC5_STRMJ</name>
<dbReference type="PANTHER" id="PTHR42870">
    <property type="entry name" value="ACETYL-COA C-ACETYLTRANSFERASE"/>
    <property type="match status" value="1"/>
</dbReference>
<dbReference type="PIRSF" id="PIRSF000429">
    <property type="entry name" value="Ac-CoA_Ac_transf"/>
    <property type="match status" value="1"/>
</dbReference>
<keyword evidence="4" id="KW-1185">Reference proteome</keyword>
<evidence type="ECO:0000313" key="3">
    <source>
        <dbReference type="EMBL" id="SEB58905.1"/>
    </source>
</evidence>
<keyword evidence="3" id="KW-0808">Transferase</keyword>
<gene>
    <name evidence="3" type="ORF">SAMN04490356_0789</name>
</gene>
<dbReference type="SUPFAM" id="SSF53901">
    <property type="entry name" value="Thiolase-like"/>
    <property type="match status" value="1"/>
</dbReference>
<organism evidence="3 4">
    <name type="scientific">Streptomyces melanosporofaciens</name>
    <dbReference type="NCBI Taxonomy" id="67327"/>
    <lineage>
        <taxon>Bacteria</taxon>
        <taxon>Bacillati</taxon>
        <taxon>Actinomycetota</taxon>
        <taxon>Actinomycetes</taxon>
        <taxon>Kitasatosporales</taxon>
        <taxon>Streptomycetaceae</taxon>
        <taxon>Streptomyces</taxon>
        <taxon>Streptomyces violaceusniger group</taxon>
    </lineage>
</organism>
<evidence type="ECO:0000259" key="1">
    <source>
        <dbReference type="Pfam" id="PF00108"/>
    </source>
</evidence>
<protein>
    <submittedName>
        <fullName evidence="3">Acetyl-CoA acetyltransferase</fullName>
    </submittedName>
</protein>
<dbReference type="AlphaFoldDB" id="A0A1H4KLC5"/>
<evidence type="ECO:0000313" key="4">
    <source>
        <dbReference type="Proteomes" id="UP000198609"/>
    </source>
</evidence>
<evidence type="ECO:0000259" key="2">
    <source>
        <dbReference type="Pfam" id="PF22691"/>
    </source>
</evidence>